<dbReference type="PRINTS" id="PR00368">
    <property type="entry name" value="FADPNR"/>
</dbReference>
<dbReference type="Gene3D" id="3.50.50.60">
    <property type="entry name" value="FAD/NAD(P)-binding domain"/>
    <property type="match status" value="1"/>
</dbReference>
<comment type="caution">
    <text evidence="2">The sequence shown here is derived from an EMBL/GenBank/DDBJ whole genome shotgun (WGS) entry which is preliminary data.</text>
</comment>
<keyword evidence="3" id="KW-1185">Reference proteome</keyword>
<protein>
    <submittedName>
        <fullName evidence="2">SidA/IucD/PvdA family monooxygenase</fullName>
    </submittedName>
</protein>
<evidence type="ECO:0000313" key="2">
    <source>
        <dbReference type="EMBL" id="MBB0230126.1"/>
    </source>
</evidence>
<organism evidence="2 3">
    <name type="scientific">Streptomyces calidiresistens</name>
    <dbReference type="NCBI Taxonomy" id="1485586"/>
    <lineage>
        <taxon>Bacteria</taxon>
        <taxon>Bacillati</taxon>
        <taxon>Actinomycetota</taxon>
        <taxon>Actinomycetes</taxon>
        <taxon>Kitasatosporales</taxon>
        <taxon>Streptomycetaceae</taxon>
        <taxon>Streptomyces</taxon>
    </lineage>
</organism>
<dbReference type="EMBL" id="VKHS01000224">
    <property type="protein sequence ID" value="MBB0230126.1"/>
    <property type="molecule type" value="Genomic_DNA"/>
</dbReference>
<proteinExistence type="predicted"/>
<dbReference type="PRINTS" id="PR00469">
    <property type="entry name" value="PNDRDTASEII"/>
</dbReference>
<dbReference type="Pfam" id="PF13738">
    <property type="entry name" value="Pyr_redox_3"/>
    <property type="match status" value="1"/>
</dbReference>
<dbReference type="PANTHER" id="PTHR43539">
    <property type="entry name" value="FLAVIN-BINDING MONOOXYGENASE-LIKE PROTEIN (AFU_ORTHOLOGUE AFUA_4G09220)"/>
    <property type="match status" value="1"/>
</dbReference>
<dbReference type="InterPro" id="IPR050982">
    <property type="entry name" value="Auxin_biosynth/cation_transpt"/>
</dbReference>
<sequence>MERVEVVVVGGGQSGQAAARALRARGLAPVVLEASDRPAGSWPHYYDGLTLFSPARYSAPAELPFDGDPDRYPGRDEVVAHLLRGAELLDAPLRLRTRVREIRPRSDGFEVTTADGERWAARAVVTASGSFGNPHRPALPGPGPFTGTLLHAAEYREPTPFAGRRVVVLGLGNSAVQIAAELAGVARVTLAGRGRIRWTPQRPLGRDLHHWLGVTGLDTAPVGPLLRTPPRQPVIDDGRYRAALRAGGVRTRPVFTAVEGNRVTWPDGVVEEVDTVLLATGYRPDLGYLAPLGVLDRRGVPRHRGGLSTVRPGLAHLGLEWQRSLASNTLRGVGRDARHVARALERFLRRG</sequence>
<keyword evidence="1" id="KW-0560">Oxidoreductase</keyword>
<evidence type="ECO:0000256" key="1">
    <source>
        <dbReference type="ARBA" id="ARBA00023002"/>
    </source>
</evidence>
<dbReference type="Proteomes" id="UP000530234">
    <property type="component" value="Unassembled WGS sequence"/>
</dbReference>
<keyword evidence="2" id="KW-0503">Monooxygenase</keyword>
<accession>A0A7W3T3V4</accession>
<dbReference type="InterPro" id="IPR036188">
    <property type="entry name" value="FAD/NAD-bd_sf"/>
</dbReference>
<evidence type="ECO:0000313" key="3">
    <source>
        <dbReference type="Proteomes" id="UP000530234"/>
    </source>
</evidence>
<dbReference type="PANTHER" id="PTHR43539:SF78">
    <property type="entry name" value="FLAVIN-CONTAINING MONOOXYGENASE"/>
    <property type="match status" value="1"/>
</dbReference>
<name>A0A7W3T3V4_9ACTN</name>
<dbReference type="AlphaFoldDB" id="A0A7W3T3V4"/>
<dbReference type="GO" id="GO:0004497">
    <property type="term" value="F:monooxygenase activity"/>
    <property type="evidence" value="ECO:0007669"/>
    <property type="project" value="UniProtKB-KW"/>
</dbReference>
<dbReference type="GO" id="GO:0050660">
    <property type="term" value="F:flavin adenine dinucleotide binding"/>
    <property type="evidence" value="ECO:0007669"/>
    <property type="project" value="TreeGrafter"/>
</dbReference>
<dbReference type="SUPFAM" id="SSF51905">
    <property type="entry name" value="FAD/NAD(P)-binding domain"/>
    <property type="match status" value="2"/>
</dbReference>
<gene>
    <name evidence="2" type="ORF">FOE67_11510</name>
</gene>
<reference evidence="3" key="1">
    <citation type="submission" date="2019-10" db="EMBL/GenBank/DDBJ databases">
        <title>Streptomyces sp. nov., a novel actinobacterium isolated from alkaline environment.</title>
        <authorList>
            <person name="Golinska P."/>
        </authorList>
    </citation>
    <scope>NUCLEOTIDE SEQUENCE [LARGE SCALE GENOMIC DNA]</scope>
    <source>
        <strain evidence="3">DSM 42108</strain>
    </source>
</reference>
<dbReference type="RefSeq" id="WP_182663287.1">
    <property type="nucleotide sequence ID" value="NZ_VKHS01000224.1"/>
</dbReference>